<proteinExistence type="predicted"/>
<reference evidence="1" key="1">
    <citation type="submission" date="2018-02" db="EMBL/GenBank/DDBJ databases">
        <title>Rhizophora mucronata_Transcriptome.</title>
        <authorList>
            <person name="Meera S.P."/>
            <person name="Sreeshan A."/>
            <person name="Augustine A."/>
        </authorList>
    </citation>
    <scope>NUCLEOTIDE SEQUENCE</scope>
    <source>
        <tissue evidence="1">Leaf</tissue>
    </source>
</reference>
<dbReference type="AlphaFoldDB" id="A0A2P2KIA2"/>
<organism evidence="1">
    <name type="scientific">Rhizophora mucronata</name>
    <name type="common">Asiatic mangrove</name>
    <dbReference type="NCBI Taxonomy" id="61149"/>
    <lineage>
        <taxon>Eukaryota</taxon>
        <taxon>Viridiplantae</taxon>
        <taxon>Streptophyta</taxon>
        <taxon>Embryophyta</taxon>
        <taxon>Tracheophyta</taxon>
        <taxon>Spermatophyta</taxon>
        <taxon>Magnoliopsida</taxon>
        <taxon>eudicotyledons</taxon>
        <taxon>Gunneridae</taxon>
        <taxon>Pentapetalae</taxon>
        <taxon>rosids</taxon>
        <taxon>fabids</taxon>
        <taxon>Malpighiales</taxon>
        <taxon>Rhizophoraceae</taxon>
        <taxon>Rhizophora</taxon>
    </lineage>
</organism>
<dbReference type="EMBL" id="GGEC01024947">
    <property type="protein sequence ID" value="MBX05431.1"/>
    <property type="molecule type" value="Transcribed_RNA"/>
</dbReference>
<name>A0A2P2KIA2_RHIMU</name>
<protein>
    <submittedName>
        <fullName evidence="1">Uncharacterized protein</fullName>
    </submittedName>
</protein>
<evidence type="ECO:0000313" key="1">
    <source>
        <dbReference type="EMBL" id="MBX05431.1"/>
    </source>
</evidence>
<sequence length="36" mass="4277">METLFQLASFFYVNFNRGDVSDKIYGSKLQACLHWF</sequence>
<accession>A0A2P2KIA2</accession>